<dbReference type="EMBL" id="LAZR01008093">
    <property type="protein sequence ID" value="KKM81019.1"/>
    <property type="molecule type" value="Genomic_DNA"/>
</dbReference>
<reference evidence="1" key="1">
    <citation type="journal article" date="2015" name="Nature">
        <title>Complex archaea that bridge the gap between prokaryotes and eukaryotes.</title>
        <authorList>
            <person name="Spang A."/>
            <person name="Saw J.H."/>
            <person name="Jorgensen S.L."/>
            <person name="Zaremba-Niedzwiedzka K."/>
            <person name="Martijn J."/>
            <person name="Lind A.E."/>
            <person name="van Eijk R."/>
            <person name="Schleper C."/>
            <person name="Guy L."/>
            <person name="Ettema T.J."/>
        </authorList>
    </citation>
    <scope>NUCLEOTIDE SEQUENCE</scope>
</reference>
<comment type="caution">
    <text evidence="1">The sequence shown here is derived from an EMBL/GenBank/DDBJ whole genome shotgun (WGS) entry which is preliminary data.</text>
</comment>
<sequence length="134" mass="15401">MTDTYQDPFTDERLEELLAQIAKLNYPEEYTWLDQDPEVAWESDPEDSGIAKQAVILQDADWEGCYHSSGAHLHFNVKVGGLGSWRGFLDTLHAAGLPDAANTRIDARADQMHNFELEIWWQDELNDFVRYALE</sequence>
<proteinExistence type="predicted"/>
<name>A0A0F9KFL0_9ZZZZ</name>
<evidence type="ECO:0000313" key="1">
    <source>
        <dbReference type="EMBL" id="KKM81019.1"/>
    </source>
</evidence>
<protein>
    <submittedName>
        <fullName evidence="1">Uncharacterized protein</fullName>
    </submittedName>
</protein>
<accession>A0A0F9KFL0</accession>
<dbReference type="AlphaFoldDB" id="A0A0F9KFL0"/>
<feature type="non-terminal residue" evidence="1">
    <location>
        <position position="134"/>
    </location>
</feature>
<organism evidence="1">
    <name type="scientific">marine sediment metagenome</name>
    <dbReference type="NCBI Taxonomy" id="412755"/>
    <lineage>
        <taxon>unclassified sequences</taxon>
        <taxon>metagenomes</taxon>
        <taxon>ecological metagenomes</taxon>
    </lineage>
</organism>
<gene>
    <name evidence="1" type="ORF">LCGC14_1334100</name>
</gene>